<comment type="caution">
    <text evidence="13">The sequence shown here is derived from an EMBL/GenBank/DDBJ whole genome shotgun (WGS) entry which is preliminary data.</text>
</comment>
<evidence type="ECO:0000256" key="1">
    <source>
        <dbReference type="ARBA" id="ARBA00004613"/>
    </source>
</evidence>
<evidence type="ECO:0000256" key="4">
    <source>
        <dbReference type="ARBA" id="ARBA00022525"/>
    </source>
</evidence>
<evidence type="ECO:0000256" key="8">
    <source>
        <dbReference type="ARBA" id="ARBA00038932"/>
    </source>
</evidence>
<evidence type="ECO:0000256" key="7">
    <source>
        <dbReference type="ARBA" id="ARBA00036823"/>
    </source>
</evidence>
<evidence type="ECO:0000256" key="6">
    <source>
        <dbReference type="ARBA" id="ARBA00036735"/>
    </source>
</evidence>
<evidence type="ECO:0000256" key="9">
    <source>
        <dbReference type="ARBA" id="ARBA00039086"/>
    </source>
</evidence>
<comment type="catalytic activity">
    <reaction evidence="7">
        <text>L-dopachrome = 5,6-dihydroxyindole-2-carboxylate</text>
        <dbReference type="Rhea" id="RHEA:13041"/>
        <dbReference type="ChEBI" id="CHEBI:16875"/>
        <dbReference type="ChEBI" id="CHEBI:57509"/>
        <dbReference type="EC" id="5.3.3.12"/>
    </reaction>
</comment>
<keyword evidence="3" id="KW-0202">Cytokine</keyword>
<comment type="catalytic activity">
    <reaction evidence="6">
        <text>3-phenylpyruvate = enol-phenylpyruvate</text>
        <dbReference type="Rhea" id="RHEA:17097"/>
        <dbReference type="ChEBI" id="CHEBI:16815"/>
        <dbReference type="ChEBI" id="CHEBI:18005"/>
        <dbReference type="EC" id="5.3.2.1"/>
    </reaction>
</comment>
<sequence>MPTLNFVTNIELPDRKAFALEFSKFGAKLLGKPEGYISVLVTYNDTLTFAGTFDPAFSLRIDSLDNINPTINEVYSQEFTKFFKEKLGIPNDRGYITFIDPGRANIAFQGTTFETIFGNK</sequence>
<dbReference type="OrthoDB" id="255819at2759"/>
<dbReference type="EC" id="5.3.3.12" evidence="8"/>
<keyword evidence="14" id="KW-1185">Reference proteome</keyword>
<dbReference type="InterPro" id="IPR001398">
    <property type="entry name" value="Macrophage_inhib_fac"/>
</dbReference>
<dbReference type="GO" id="GO:0004167">
    <property type="term" value="F:dopachrome isomerase activity"/>
    <property type="evidence" value="ECO:0007669"/>
    <property type="project" value="UniProtKB-EC"/>
</dbReference>
<keyword evidence="4" id="KW-0964">Secreted</keyword>
<name>A0A9P6ERF0_9AGAR</name>
<dbReference type="Proteomes" id="UP000807306">
    <property type="component" value="Unassembled WGS sequence"/>
</dbReference>
<evidence type="ECO:0000256" key="3">
    <source>
        <dbReference type="ARBA" id="ARBA00022514"/>
    </source>
</evidence>
<evidence type="ECO:0000256" key="2">
    <source>
        <dbReference type="ARBA" id="ARBA00005851"/>
    </source>
</evidence>
<dbReference type="EMBL" id="MU157828">
    <property type="protein sequence ID" value="KAF9533575.1"/>
    <property type="molecule type" value="Genomic_DNA"/>
</dbReference>
<gene>
    <name evidence="13" type="ORF">CPB83DRAFT_757480</name>
</gene>
<evidence type="ECO:0000256" key="5">
    <source>
        <dbReference type="ARBA" id="ARBA00023235"/>
    </source>
</evidence>
<dbReference type="GO" id="GO:0050178">
    <property type="term" value="F:phenylpyruvate tautomerase activity"/>
    <property type="evidence" value="ECO:0007669"/>
    <property type="project" value="UniProtKB-EC"/>
</dbReference>
<dbReference type="SUPFAM" id="SSF55331">
    <property type="entry name" value="Tautomerase/MIF"/>
    <property type="match status" value="1"/>
</dbReference>
<comment type="similarity">
    <text evidence="2">Belongs to the MIF family.</text>
</comment>
<comment type="subcellular location">
    <subcellularLocation>
        <location evidence="1">Secreted</location>
    </subcellularLocation>
</comment>
<evidence type="ECO:0000256" key="12">
    <source>
        <dbReference type="ARBA" id="ARBA00042730"/>
    </source>
</evidence>
<evidence type="ECO:0000256" key="10">
    <source>
        <dbReference type="ARBA" id="ARBA00041631"/>
    </source>
</evidence>
<dbReference type="Gene3D" id="3.30.429.10">
    <property type="entry name" value="Macrophage Migration Inhibitory Factor"/>
    <property type="match status" value="1"/>
</dbReference>
<organism evidence="13 14">
    <name type="scientific">Crepidotus variabilis</name>
    <dbReference type="NCBI Taxonomy" id="179855"/>
    <lineage>
        <taxon>Eukaryota</taxon>
        <taxon>Fungi</taxon>
        <taxon>Dikarya</taxon>
        <taxon>Basidiomycota</taxon>
        <taxon>Agaricomycotina</taxon>
        <taxon>Agaricomycetes</taxon>
        <taxon>Agaricomycetidae</taxon>
        <taxon>Agaricales</taxon>
        <taxon>Agaricineae</taxon>
        <taxon>Crepidotaceae</taxon>
        <taxon>Crepidotus</taxon>
    </lineage>
</organism>
<evidence type="ECO:0000256" key="11">
    <source>
        <dbReference type="ARBA" id="ARBA00041912"/>
    </source>
</evidence>
<reference evidence="13" key="1">
    <citation type="submission" date="2020-11" db="EMBL/GenBank/DDBJ databases">
        <authorList>
            <consortium name="DOE Joint Genome Institute"/>
            <person name="Ahrendt S."/>
            <person name="Riley R."/>
            <person name="Andreopoulos W."/>
            <person name="Labutti K."/>
            <person name="Pangilinan J."/>
            <person name="Ruiz-Duenas F.J."/>
            <person name="Barrasa J.M."/>
            <person name="Sanchez-Garcia M."/>
            <person name="Camarero S."/>
            <person name="Miyauchi S."/>
            <person name="Serrano A."/>
            <person name="Linde D."/>
            <person name="Babiker R."/>
            <person name="Drula E."/>
            <person name="Ayuso-Fernandez I."/>
            <person name="Pacheco R."/>
            <person name="Padilla G."/>
            <person name="Ferreira P."/>
            <person name="Barriuso J."/>
            <person name="Kellner H."/>
            <person name="Castanera R."/>
            <person name="Alfaro M."/>
            <person name="Ramirez L."/>
            <person name="Pisabarro A.G."/>
            <person name="Kuo A."/>
            <person name="Tritt A."/>
            <person name="Lipzen A."/>
            <person name="He G."/>
            <person name="Yan M."/>
            <person name="Ng V."/>
            <person name="Cullen D."/>
            <person name="Martin F."/>
            <person name="Rosso M.-N."/>
            <person name="Henrissat B."/>
            <person name="Hibbett D."/>
            <person name="Martinez A.T."/>
            <person name="Grigoriev I.V."/>
        </authorList>
    </citation>
    <scope>NUCLEOTIDE SEQUENCE</scope>
    <source>
        <strain evidence="13">CBS 506.95</strain>
    </source>
</reference>
<evidence type="ECO:0000313" key="13">
    <source>
        <dbReference type="EMBL" id="KAF9533575.1"/>
    </source>
</evidence>
<accession>A0A9P6ERF0</accession>
<dbReference type="Pfam" id="PF01187">
    <property type="entry name" value="MIF"/>
    <property type="match status" value="1"/>
</dbReference>
<protein>
    <recommendedName>
        <fullName evidence="12">L-dopachrome isomerase</fullName>
        <ecNumber evidence="9">5.3.2.1</ecNumber>
        <ecNumber evidence="8">5.3.3.12</ecNumber>
    </recommendedName>
    <alternativeName>
        <fullName evidence="10">L-dopachrome tautomerase</fullName>
    </alternativeName>
    <alternativeName>
        <fullName evidence="11">Phenylpyruvate tautomerase</fullName>
    </alternativeName>
</protein>
<dbReference type="GO" id="GO:0005615">
    <property type="term" value="C:extracellular space"/>
    <property type="evidence" value="ECO:0007669"/>
    <property type="project" value="UniProtKB-KW"/>
</dbReference>
<dbReference type="PANTHER" id="PTHR11954:SF6">
    <property type="entry name" value="MACROPHAGE MIGRATION INHIBITORY FACTOR"/>
    <property type="match status" value="1"/>
</dbReference>
<dbReference type="EC" id="5.3.2.1" evidence="9"/>
<keyword evidence="5" id="KW-0413">Isomerase</keyword>
<proteinExistence type="inferred from homology"/>
<dbReference type="PANTHER" id="PTHR11954">
    <property type="entry name" value="D-DOPACHROME DECARBOXYLASE"/>
    <property type="match status" value="1"/>
</dbReference>
<evidence type="ECO:0000313" key="14">
    <source>
        <dbReference type="Proteomes" id="UP000807306"/>
    </source>
</evidence>
<dbReference type="InterPro" id="IPR014347">
    <property type="entry name" value="Tautomerase/MIF_sf"/>
</dbReference>
<dbReference type="AlphaFoldDB" id="A0A9P6ERF0"/>